<dbReference type="AlphaFoldDB" id="A0A143PPZ3"/>
<evidence type="ECO:0000313" key="8">
    <source>
        <dbReference type="Proteomes" id="UP000076079"/>
    </source>
</evidence>
<dbReference type="Gene3D" id="3.40.50.300">
    <property type="entry name" value="P-loop containing nucleotide triphosphate hydrolases"/>
    <property type="match status" value="1"/>
</dbReference>
<dbReference type="GO" id="GO:0005829">
    <property type="term" value="C:cytosol"/>
    <property type="evidence" value="ECO:0007669"/>
    <property type="project" value="TreeGrafter"/>
</dbReference>
<feature type="domain" description="RecA-like N-terminal" evidence="6">
    <location>
        <begin position="32"/>
        <end position="107"/>
    </location>
</feature>
<proteinExistence type="inferred from homology"/>
<dbReference type="InterPro" id="IPR013765">
    <property type="entry name" value="DNA_recomb/repair_RecA"/>
</dbReference>
<evidence type="ECO:0000259" key="6">
    <source>
        <dbReference type="Pfam" id="PF00154"/>
    </source>
</evidence>
<gene>
    <name evidence="7" type="primary">recA_1</name>
    <name evidence="7" type="ORF">LuPra_03121</name>
</gene>
<dbReference type="InterPro" id="IPR027417">
    <property type="entry name" value="P-loop_NTPase"/>
</dbReference>
<keyword evidence="5" id="KW-0233">DNA recombination</keyword>
<dbReference type="Pfam" id="PF00154">
    <property type="entry name" value="RecA_N"/>
    <property type="match status" value="1"/>
</dbReference>
<dbReference type="InterPro" id="IPR049428">
    <property type="entry name" value="RecA-like_N"/>
</dbReference>
<dbReference type="EMBL" id="CP015136">
    <property type="protein sequence ID" value="AMY09894.1"/>
    <property type="molecule type" value="Genomic_DNA"/>
</dbReference>
<comment type="similarity">
    <text evidence="1">Belongs to the RecA family.</text>
</comment>
<reference evidence="8" key="2">
    <citation type="submission" date="2016-04" db="EMBL/GenBank/DDBJ databases">
        <title>First Complete Genome Sequence of a Subdivision 6 Acidobacterium.</title>
        <authorList>
            <person name="Huang S."/>
            <person name="Vieira S."/>
            <person name="Bunk B."/>
            <person name="Riedel T."/>
            <person name="Sproeer C."/>
            <person name="Overmann J."/>
        </authorList>
    </citation>
    <scope>NUCLEOTIDE SEQUENCE [LARGE SCALE GENOMIC DNA]</scope>
    <source>
        <strain evidence="8">DSM 100886 HEG_-6_39</strain>
    </source>
</reference>
<dbReference type="SUPFAM" id="SSF52540">
    <property type="entry name" value="P-loop containing nucleoside triphosphate hydrolases"/>
    <property type="match status" value="1"/>
</dbReference>
<dbReference type="GO" id="GO:0005524">
    <property type="term" value="F:ATP binding"/>
    <property type="evidence" value="ECO:0007669"/>
    <property type="project" value="UniProtKB-KW"/>
</dbReference>
<dbReference type="Proteomes" id="UP000076079">
    <property type="component" value="Chromosome"/>
</dbReference>
<protein>
    <recommendedName>
        <fullName evidence="2">Protein RecA</fullName>
    </recommendedName>
</protein>
<evidence type="ECO:0000256" key="3">
    <source>
        <dbReference type="ARBA" id="ARBA00022741"/>
    </source>
</evidence>
<keyword evidence="4" id="KW-0067">ATP-binding</keyword>
<dbReference type="GO" id="GO:0006310">
    <property type="term" value="P:DNA recombination"/>
    <property type="evidence" value="ECO:0007669"/>
    <property type="project" value="UniProtKB-KW"/>
</dbReference>
<keyword evidence="8" id="KW-1185">Reference proteome</keyword>
<organism evidence="7 8">
    <name type="scientific">Luteitalea pratensis</name>
    <dbReference type="NCBI Taxonomy" id="1855912"/>
    <lineage>
        <taxon>Bacteria</taxon>
        <taxon>Pseudomonadati</taxon>
        <taxon>Acidobacteriota</taxon>
        <taxon>Vicinamibacteria</taxon>
        <taxon>Vicinamibacterales</taxon>
        <taxon>Vicinamibacteraceae</taxon>
        <taxon>Luteitalea</taxon>
    </lineage>
</organism>
<evidence type="ECO:0000256" key="4">
    <source>
        <dbReference type="ARBA" id="ARBA00022840"/>
    </source>
</evidence>
<evidence type="ECO:0000313" key="7">
    <source>
        <dbReference type="EMBL" id="AMY09894.1"/>
    </source>
</evidence>
<sequence>MSLPRSRAHLEALLQARRLDGTLAGRVPATGVLSTGLPELDTTLGGGWPRGHVSEIVGPASSGRTRVLVSTLASATSRGDVAAWIDTVDRGDPAGAAAAGVRLSHVLWVRGMPLSPGVLALRPRRGDPDLTHTVVQRAIKAAHLVAQAGGFGVVALDLCDIPAFVLRQIPSSTWLRLHRAIEGRETMLVMLAAEPITRSAGGVSLRVQGRPRWEGETARSCRLAGMDCAMRVVSSRSAEGTTREVQVALAG</sequence>
<keyword evidence="3" id="KW-0547">Nucleotide-binding</keyword>
<accession>A0A143PPZ3</accession>
<dbReference type="STRING" id="1855912.LuPra_03121"/>
<evidence type="ECO:0000256" key="1">
    <source>
        <dbReference type="ARBA" id="ARBA00009391"/>
    </source>
</evidence>
<evidence type="ECO:0000256" key="5">
    <source>
        <dbReference type="ARBA" id="ARBA00023172"/>
    </source>
</evidence>
<dbReference type="PANTHER" id="PTHR45900:SF1">
    <property type="entry name" value="MITOCHONDRIAL DNA REPAIR PROTEIN RECA HOMOLOG-RELATED"/>
    <property type="match status" value="1"/>
</dbReference>
<dbReference type="RefSeq" id="WP_234800408.1">
    <property type="nucleotide sequence ID" value="NZ_CP015136.1"/>
</dbReference>
<evidence type="ECO:0000256" key="2">
    <source>
        <dbReference type="ARBA" id="ARBA00015553"/>
    </source>
</evidence>
<name>A0A143PPZ3_LUTPR</name>
<reference evidence="7 8" key="1">
    <citation type="journal article" date="2016" name="Genome Announc.">
        <title>First Complete Genome Sequence of a Subdivision 6 Acidobacterium Strain.</title>
        <authorList>
            <person name="Huang S."/>
            <person name="Vieira S."/>
            <person name="Bunk B."/>
            <person name="Riedel T."/>
            <person name="Sproer C."/>
            <person name="Overmann J."/>
        </authorList>
    </citation>
    <scope>NUCLEOTIDE SEQUENCE [LARGE SCALE GENOMIC DNA]</scope>
    <source>
        <strain evidence="8">DSM 100886 HEG_-6_39</strain>
    </source>
</reference>
<dbReference type="GO" id="GO:0006281">
    <property type="term" value="P:DNA repair"/>
    <property type="evidence" value="ECO:0007669"/>
    <property type="project" value="InterPro"/>
</dbReference>
<dbReference type="PANTHER" id="PTHR45900">
    <property type="entry name" value="RECA"/>
    <property type="match status" value="1"/>
</dbReference>
<dbReference type="KEGG" id="abac:LuPra_03121"/>
<dbReference type="GO" id="GO:0003697">
    <property type="term" value="F:single-stranded DNA binding"/>
    <property type="evidence" value="ECO:0007669"/>
    <property type="project" value="InterPro"/>
</dbReference>